<dbReference type="GO" id="GO:0051539">
    <property type="term" value="F:4 iron, 4 sulfur cluster binding"/>
    <property type="evidence" value="ECO:0007669"/>
    <property type="project" value="UniProtKB-KW"/>
</dbReference>
<keyword evidence="6" id="KW-0732">Signal</keyword>
<evidence type="ECO:0000256" key="3">
    <source>
        <dbReference type="ARBA" id="ARBA00022485"/>
    </source>
</evidence>
<dbReference type="PANTHER" id="PTHR43742">
    <property type="entry name" value="TRIMETHYLAMINE-N-OXIDE REDUCTASE"/>
    <property type="match status" value="1"/>
</dbReference>
<dbReference type="OrthoDB" id="9810782at2"/>
<evidence type="ECO:0000313" key="12">
    <source>
        <dbReference type="Proteomes" id="UP000199397"/>
    </source>
</evidence>
<comment type="cofactor">
    <cofactor evidence="1">
        <name>Mo-bis(molybdopterin guanine dinucleotide)</name>
        <dbReference type="ChEBI" id="CHEBI:60539"/>
    </cofactor>
</comment>
<keyword evidence="9" id="KW-0411">Iron-sulfur</keyword>
<protein>
    <submittedName>
        <fullName evidence="11">Thiosulfate reductase / polysulfide reductase chain A</fullName>
    </submittedName>
</protein>
<dbReference type="GO" id="GO:0046872">
    <property type="term" value="F:metal ion binding"/>
    <property type="evidence" value="ECO:0007669"/>
    <property type="project" value="UniProtKB-KW"/>
</dbReference>
<evidence type="ECO:0000256" key="4">
    <source>
        <dbReference type="ARBA" id="ARBA00022505"/>
    </source>
</evidence>
<accession>A0A1H4EGG9</accession>
<dbReference type="SUPFAM" id="SSF50692">
    <property type="entry name" value="ADC-like"/>
    <property type="match status" value="1"/>
</dbReference>
<evidence type="ECO:0000256" key="9">
    <source>
        <dbReference type="ARBA" id="ARBA00023014"/>
    </source>
</evidence>
<evidence type="ECO:0000256" key="6">
    <source>
        <dbReference type="ARBA" id="ARBA00022729"/>
    </source>
</evidence>
<evidence type="ECO:0000256" key="7">
    <source>
        <dbReference type="ARBA" id="ARBA00023002"/>
    </source>
</evidence>
<gene>
    <name evidence="11" type="ORF">SAMN05660964_02600</name>
</gene>
<evidence type="ECO:0000256" key="2">
    <source>
        <dbReference type="ARBA" id="ARBA00010312"/>
    </source>
</evidence>
<dbReference type="AlphaFoldDB" id="A0A1H4EGG9"/>
<feature type="domain" description="4Fe-4S Mo/W bis-MGD-type" evidence="10">
    <location>
        <begin position="50"/>
        <end position="106"/>
    </location>
</feature>
<keyword evidence="8" id="KW-0408">Iron</keyword>
<dbReference type="STRING" id="525918.SAMN05660964_02600"/>
<dbReference type="Pfam" id="PF04879">
    <property type="entry name" value="Molybdop_Fe4S4"/>
    <property type="match status" value="1"/>
</dbReference>
<reference evidence="11 12" key="1">
    <citation type="submission" date="2016-10" db="EMBL/GenBank/DDBJ databases">
        <authorList>
            <person name="de Groot N.N."/>
        </authorList>
    </citation>
    <scope>NUCLEOTIDE SEQUENCE [LARGE SCALE GENOMIC DNA]</scope>
    <source>
        <strain evidence="11 12">DSM 21228</strain>
    </source>
</reference>
<dbReference type="Gene3D" id="2.40.40.20">
    <property type="match status" value="1"/>
</dbReference>
<keyword evidence="4" id="KW-0500">Molybdenum</keyword>
<dbReference type="Pfam" id="PF00384">
    <property type="entry name" value="Molybdopterin"/>
    <property type="match status" value="1"/>
</dbReference>
<dbReference type="PANTHER" id="PTHR43742:SF9">
    <property type="entry name" value="TETRATHIONATE REDUCTASE SUBUNIT A"/>
    <property type="match status" value="1"/>
</dbReference>
<dbReference type="InterPro" id="IPR006963">
    <property type="entry name" value="Mopterin_OxRdtase_4Fe-4S_dom"/>
</dbReference>
<dbReference type="Proteomes" id="UP000199397">
    <property type="component" value="Unassembled WGS sequence"/>
</dbReference>
<name>A0A1H4EGG9_9GAMM</name>
<evidence type="ECO:0000256" key="5">
    <source>
        <dbReference type="ARBA" id="ARBA00022723"/>
    </source>
</evidence>
<keyword evidence="12" id="KW-1185">Reference proteome</keyword>
<keyword evidence="5" id="KW-0479">Metal-binding</keyword>
<dbReference type="SMART" id="SM00926">
    <property type="entry name" value="Molybdop_Fe4S4"/>
    <property type="match status" value="1"/>
</dbReference>
<dbReference type="EMBL" id="FNQP01000015">
    <property type="protein sequence ID" value="SEA84164.1"/>
    <property type="molecule type" value="Genomic_DNA"/>
</dbReference>
<organism evidence="11 12">
    <name type="scientific">Thiothrix caldifontis</name>
    <dbReference type="NCBI Taxonomy" id="525918"/>
    <lineage>
        <taxon>Bacteria</taxon>
        <taxon>Pseudomonadati</taxon>
        <taxon>Pseudomonadota</taxon>
        <taxon>Gammaproteobacteria</taxon>
        <taxon>Thiotrichales</taxon>
        <taxon>Thiotrichaceae</taxon>
        <taxon>Thiothrix</taxon>
    </lineage>
</organism>
<dbReference type="InterPro" id="IPR006657">
    <property type="entry name" value="MoPterin_dinucl-bd_dom"/>
</dbReference>
<dbReference type="GO" id="GO:0043546">
    <property type="term" value="F:molybdopterin cofactor binding"/>
    <property type="evidence" value="ECO:0007669"/>
    <property type="project" value="InterPro"/>
</dbReference>
<dbReference type="GO" id="GO:0016491">
    <property type="term" value="F:oxidoreductase activity"/>
    <property type="evidence" value="ECO:0007669"/>
    <property type="project" value="UniProtKB-KW"/>
</dbReference>
<evidence type="ECO:0000259" key="10">
    <source>
        <dbReference type="PROSITE" id="PS51669"/>
    </source>
</evidence>
<dbReference type="InterPro" id="IPR009010">
    <property type="entry name" value="Asp_de-COase-like_dom_sf"/>
</dbReference>
<comment type="similarity">
    <text evidence="2">Belongs to the prokaryotic molybdopterin-containing oxidoreductase family.</text>
</comment>
<dbReference type="InterPro" id="IPR006656">
    <property type="entry name" value="Mopterin_OxRdtase"/>
</dbReference>
<dbReference type="Gene3D" id="2.20.25.90">
    <property type="entry name" value="ADC-like domains"/>
    <property type="match status" value="1"/>
</dbReference>
<dbReference type="Pfam" id="PF01568">
    <property type="entry name" value="Molydop_binding"/>
    <property type="match status" value="1"/>
</dbReference>
<evidence type="ECO:0000256" key="8">
    <source>
        <dbReference type="ARBA" id="ARBA00023004"/>
    </source>
</evidence>
<proteinExistence type="inferred from homology"/>
<evidence type="ECO:0000256" key="1">
    <source>
        <dbReference type="ARBA" id="ARBA00001942"/>
    </source>
</evidence>
<dbReference type="RefSeq" id="WP_093069284.1">
    <property type="nucleotide sequence ID" value="NZ_FNQP01000015.1"/>
</dbReference>
<dbReference type="Gene3D" id="3.40.228.10">
    <property type="entry name" value="Dimethylsulfoxide Reductase, domain 2"/>
    <property type="match status" value="1"/>
</dbReference>
<sequence length="766" mass="84730">MQESNQSGKASRRAFLKGIMGTAVASTAALSLDAQARIHAPHEQETLKDYEEHWGFCDMCYWRCGLKVRSRDGKAFKIDGNPEHPLNRGVVCGKGNSGIQVAFAPNRLKQPMERTGARGDNQWRPMPWDEALDKVAHELTKVKEKYGPQALVMIGHGTWEKPYHRLAHAFGTPNTTSPVFGLCCGPRGVANTLIAGKNLTGNETIDLENCKYFLMMGRNITESLHNGETLGWIDGVANGAKVTYVDPRYTITASKADEWLSIRPLTDHAFLLALIHVVIKGGLYDKQFVAEYVTGLDELTAKVEQYTPEWQEAITTIPADTVRRIALEMAQKAPAVFVYSPRRLTRTSNDLGTGMSISILNSLFGVWDRKGGIFTPQTIKVPEIDLPEFPHAHVSREEGHGDFDFAHNPFAVDVEGKIQRADGAGVPGRWPLANPQYGLTNEMWKAMAEQDPYPLKALLTAGGNGFTNSTDYDTVRKALLNMDFYVAADVSPNEMNSYADIILPEASYLERYDDLQIGGAREGFIALREPAMQPLHDTKGSWDICKALSQRLGLEAYFPHDSVADMLDDRLKKAGYSLAELKEKGIIKKPVDDAINFPREHGGKSVFPTPSGKIELIPSQLQALGMADAIEWAEQPRPKDGEFHFTFGRVGFHTHARTQDNIWLNYFMPENLLWIHPDAAAKLGISDGETVEVKDAKGRGGKIAAKVTPRIRPDTVFTVHGFGHWDTRMTTAVGKGLSDSLLASDTREKHIGSISMGMNMVTVTKV</sequence>
<dbReference type="InterPro" id="IPR050612">
    <property type="entry name" value="Prok_Mopterin_Oxidored"/>
</dbReference>
<evidence type="ECO:0000313" key="11">
    <source>
        <dbReference type="EMBL" id="SEA84164.1"/>
    </source>
</evidence>
<keyword evidence="3" id="KW-0004">4Fe-4S</keyword>
<dbReference type="PROSITE" id="PS51669">
    <property type="entry name" value="4FE4S_MOW_BIS_MGD"/>
    <property type="match status" value="1"/>
</dbReference>
<dbReference type="SUPFAM" id="SSF53706">
    <property type="entry name" value="Formate dehydrogenase/DMSO reductase, domains 1-3"/>
    <property type="match status" value="1"/>
</dbReference>
<keyword evidence="7" id="KW-0560">Oxidoreductase</keyword>
<dbReference type="InterPro" id="IPR006311">
    <property type="entry name" value="TAT_signal"/>
</dbReference>
<dbReference type="Gene3D" id="3.40.50.740">
    <property type="match status" value="1"/>
</dbReference>
<dbReference type="PROSITE" id="PS51318">
    <property type="entry name" value="TAT"/>
    <property type="match status" value="1"/>
</dbReference>
<dbReference type="CDD" id="cd02778">
    <property type="entry name" value="MopB_CT_Thiosulfate-R-like"/>
    <property type="match status" value="1"/>
</dbReference>